<evidence type="ECO:0000313" key="3">
    <source>
        <dbReference type="EMBL" id="QNH60771.1"/>
    </source>
</evidence>
<sequence>MSSVNSRTALDALRGVAAFIVVWCHCIENRYLLDPGYVPQSVLAFLPPSHLAVLLFFVLSGYVIGRSTPPLTGRADIREYLKKRIIRIYPIYLLAMVLAIVIAGPYPLTTILGNLSLTQVLLTDVIRENGASWSLHYEVIYYLLFIPISYYRLPVVPVLAGFLAVGLGNMALNPATPLPSSYALGFVFWLAGLWLSDYRRTAAKVSLAPRQLVGGLLFLLSLHYFNVLDMGLRKVLLDFCGEWWRFDRALDPFATQIRPMDFAFLPYALCFVLCFAGIDFRFRRPILLFLLLAPALTFVHLATHIEEVYLAPNLVAGGFYLSGLWLMLGRNTLADAASTRVLHRLAGLGGISYGVYIIHGPVLHMFQWVEWFSGTPLTFLVRFALLVAVVLTAGYALEKQFHPWVRRRLGLAEGSSALPASARTI</sequence>
<keyword evidence="4" id="KW-1185">Reference proteome</keyword>
<dbReference type="PANTHER" id="PTHR23028">
    <property type="entry name" value="ACETYLTRANSFERASE"/>
    <property type="match status" value="1"/>
</dbReference>
<feature type="transmembrane region" description="Helical" evidence="1">
    <location>
        <begin position="12"/>
        <end position="33"/>
    </location>
</feature>
<proteinExistence type="predicted"/>
<feature type="domain" description="Acyltransferase 3" evidence="2">
    <location>
        <begin position="9"/>
        <end position="289"/>
    </location>
</feature>
<dbReference type="Pfam" id="PF01757">
    <property type="entry name" value="Acyl_transf_3"/>
    <property type="match status" value="1"/>
</dbReference>
<keyword evidence="1" id="KW-1133">Transmembrane helix</keyword>
<organism evidence="3 4">
    <name type="scientific">Hymenobacter sediminicola</name>
    <dbReference type="NCBI Taxonomy" id="2761579"/>
    <lineage>
        <taxon>Bacteria</taxon>
        <taxon>Pseudomonadati</taxon>
        <taxon>Bacteroidota</taxon>
        <taxon>Cytophagia</taxon>
        <taxon>Cytophagales</taxon>
        <taxon>Hymenobacteraceae</taxon>
        <taxon>Hymenobacter</taxon>
    </lineage>
</organism>
<feature type="transmembrane region" description="Helical" evidence="1">
    <location>
        <begin position="262"/>
        <end position="278"/>
    </location>
</feature>
<keyword evidence="1" id="KW-0812">Transmembrane</keyword>
<keyword evidence="3" id="KW-0808">Transferase</keyword>
<keyword evidence="1" id="KW-0472">Membrane</keyword>
<gene>
    <name evidence="3" type="ORF">H4317_11270</name>
</gene>
<dbReference type="GO" id="GO:0000271">
    <property type="term" value="P:polysaccharide biosynthetic process"/>
    <property type="evidence" value="ECO:0007669"/>
    <property type="project" value="TreeGrafter"/>
</dbReference>
<dbReference type="AlphaFoldDB" id="A0A7G7W328"/>
<dbReference type="EMBL" id="CP060202">
    <property type="protein sequence ID" value="QNH60771.1"/>
    <property type="molecule type" value="Genomic_DNA"/>
</dbReference>
<feature type="transmembrane region" description="Helical" evidence="1">
    <location>
        <begin position="178"/>
        <end position="195"/>
    </location>
</feature>
<evidence type="ECO:0000259" key="2">
    <source>
        <dbReference type="Pfam" id="PF01757"/>
    </source>
</evidence>
<dbReference type="InterPro" id="IPR050879">
    <property type="entry name" value="Acyltransferase_3"/>
</dbReference>
<name>A0A7G7W328_9BACT</name>
<feature type="transmembrane region" description="Helical" evidence="1">
    <location>
        <begin position="341"/>
        <end position="359"/>
    </location>
</feature>
<feature type="transmembrane region" description="Helical" evidence="1">
    <location>
        <begin position="309"/>
        <end position="329"/>
    </location>
</feature>
<dbReference type="GO" id="GO:0016747">
    <property type="term" value="F:acyltransferase activity, transferring groups other than amino-acyl groups"/>
    <property type="evidence" value="ECO:0007669"/>
    <property type="project" value="InterPro"/>
</dbReference>
<feature type="transmembrane region" description="Helical" evidence="1">
    <location>
        <begin position="285"/>
        <end position="303"/>
    </location>
</feature>
<dbReference type="KEGG" id="hsk:H4317_11270"/>
<accession>A0A7G7W328</accession>
<dbReference type="Proteomes" id="UP000515489">
    <property type="component" value="Chromosome"/>
</dbReference>
<evidence type="ECO:0000256" key="1">
    <source>
        <dbReference type="SAM" id="Phobius"/>
    </source>
</evidence>
<dbReference type="InterPro" id="IPR002656">
    <property type="entry name" value="Acyl_transf_3_dom"/>
</dbReference>
<keyword evidence="3" id="KW-0012">Acyltransferase</keyword>
<dbReference type="PANTHER" id="PTHR23028:SF131">
    <property type="entry name" value="BLR2367 PROTEIN"/>
    <property type="match status" value="1"/>
</dbReference>
<feature type="transmembrane region" description="Helical" evidence="1">
    <location>
        <begin position="86"/>
        <end position="108"/>
    </location>
</feature>
<reference evidence="3 4" key="1">
    <citation type="submission" date="2020-08" db="EMBL/GenBank/DDBJ databases">
        <title>Hymenobacter sp. S2-20-2 genome sequencing.</title>
        <authorList>
            <person name="Jin L."/>
        </authorList>
    </citation>
    <scope>NUCLEOTIDE SEQUENCE [LARGE SCALE GENOMIC DNA]</scope>
    <source>
        <strain evidence="3 4">S2-20-2</strain>
    </source>
</reference>
<feature type="transmembrane region" description="Helical" evidence="1">
    <location>
        <begin position="379"/>
        <end position="397"/>
    </location>
</feature>
<protein>
    <submittedName>
        <fullName evidence="3">Acyltransferase</fullName>
    </submittedName>
</protein>
<feature type="transmembrane region" description="Helical" evidence="1">
    <location>
        <begin position="45"/>
        <end position="65"/>
    </location>
</feature>
<dbReference type="GO" id="GO:0016020">
    <property type="term" value="C:membrane"/>
    <property type="evidence" value="ECO:0007669"/>
    <property type="project" value="TreeGrafter"/>
</dbReference>
<evidence type="ECO:0000313" key="4">
    <source>
        <dbReference type="Proteomes" id="UP000515489"/>
    </source>
</evidence>